<organism evidence="1 2">
    <name type="scientific">Dactylosporangium salmoneum</name>
    <dbReference type="NCBI Taxonomy" id="53361"/>
    <lineage>
        <taxon>Bacteria</taxon>
        <taxon>Bacillati</taxon>
        <taxon>Actinomycetota</taxon>
        <taxon>Actinomycetes</taxon>
        <taxon>Micromonosporales</taxon>
        <taxon>Micromonosporaceae</taxon>
        <taxon>Dactylosporangium</taxon>
    </lineage>
</organism>
<proteinExistence type="predicted"/>
<comment type="caution">
    <text evidence="1">The sequence shown here is derived from an EMBL/GenBank/DDBJ whole genome shotgun (WGS) entry which is preliminary data.</text>
</comment>
<evidence type="ECO:0000313" key="2">
    <source>
        <dbReference type="Proteomes" id="UP001501444"/>
    </source>
</evidence>
<protein>
    <submittedName>
        <fullName evidence="1">Uncharacterized protein</fullName>
    </submittedName>
</protein>
<evidence type="ECO:0000313" key="1">
    <source>
        <dbReference type="EMBL" id="GAA2346824.1"/>
    </source>
</evidence>
<dbReference type="EMBL" id="BAAARV010000025">
    <property type="protein sequence ID" value="GAA2346824.1"/>
    <property type="molecule type" value="Genomic_DNA"/>
</dbReference>
<dbReference type="Proteomes" id="UP001501444">
    <property type="component" value="Unassembled WGS sequence"/>
</dbReference>
<accession>A0ABP5T713</accession>
<gene>
    <name evidence="1" type="ORF">GCM10010170_033870</name>
</gene>
<name>A0ABP5T713_9ACTN</name>
<reference evidence="2" key="1">
    <citation type="journal article" date="2019" name="Int. J. Syst. Evol. Microbiol.">
        <title>The Global Catalogue of Microorganisms (GCM) 10K type strain sequencing project: providing services to taxonomists for standard genome sequencing and annotation.</title>
        <authorList>
            <consortium name="The Broad Institute Genomics Platform"/>
            <consortium name="The Broad Institute Genome Sequencing Center for Infectious Disease"/>
            <person name="Wu L."/>
            <person name="Ma J."/>
        </authorList>
    </citation>
    <scope>NUCLEOTIDE SEQUENCE [LARGE SCALE GENOMIC DNA]</scope>
    <source>
        <strain evidence="2">JCM 3272</strain>
    </source>
</reference>
<dbReference type="RefSeq" id="WP_344613336.1">
    <property type="nucleotide sequence ID" value="NZ_BAAARV010000025.1"/>
</dbReference>
<keyword evidence="2" id="KW-1185">Reference proteome</keyword>
<sequence length="76" mass="8753">MIIRVQHDRTLVDAAALFVHFGRSYAIQTIRHHCQVESVDPATGVQLYDLEMSEEVMRPVRARAPHRRTRRTSDGP</sequence>